<evidence type="ECO:0000256" key="1">
    <source>
        <dbReference type="ARBA" id="ARBA00022737"/>
    </source>
</evidence>
<dbReference type="Pfam" id="PF02984">
    <property type="entry name" value="Cyclin_C"/>
    <property type="match status" value="1"/>
</dbReference>
<accession>A0A2P6VM88</accession>
<dbReference type="InterPro" id="IPR036063">
    <property type="entry name" value="Smr_dom_sf"/>
</dbReference>
<dbReference type="Pfam" id="PF17177">
    <property type="entry name" value="PPR_long"/>
    <property type="match status" value="1"/>
</dbReference>
<feature type="repeat" description="PPR" evidence="2">
    <location>
        <begin position="374"/>
        <end position="408"/>
    </location>
</feature>
<gene>
    <name evidence="5" type="ORF">C2E20_1792</name>
</gene>
<dbReference type="InterPro" id="IPR011990">
    <property type="entry name" value="TPR-like_helical_dom_sf"/>
</dbReference>
<keyword evidence="1" id="KW-0677">Repeat</keyword>
<dbReference type="AlphaFoldDB" id="A0A2P6VM88"/>
<dbReference type="SUPFAM" id="SSF48452">
    <property type="entry name" value="TPR-like"/>
    <property type="match status" value="2"/>
</dbReference>
<dbReference type="Pfam" id="PF13041">
    <property type="entry name" value="PPR_2"/>
    <property type="match status" value="1"/>
</dbReference>
<keyword evidence="6" id="KW-1185">Reference proteome</keyword>
<evidence type="ECO:0000313" key="6">
    <source>
        <dbReference type="Proteomes" id="UP000239649"/>
    </source>
</evidence>
<feature type="compositionally biased region" description="Low complexity" evidence="3">
    <location>
        <begin position="1054"/>
        <end position="1063"/>
    </location>
</feature>
<reference evidence="5 6" key="1">
    <citation type="journal article" date="2018" name="Plant J.">
        <title>Genome sequences of Chlorella sorokiniana UTEX 1602 and Micractinium conductrix SAG 241.80: implications to maltose excretion by a green alga.</title>
        <authorList>
            <person name="Arriola M.B."/>
            <person name="Velmurugan N."/>
            <person name="Zhang Y."/>
            <person name="Plunkett M.H."/>
            <person name="Hondzo H."/>
            <person name="Barney B.M."/>
        </authorList>
    </citation>
    <scope>NUCLEOTIDE SEQUENCE [LARGE SCALE GENOMIC DNA]</scope>
    <source>
        <strain evidence="5 6">SAG 241.80</strain>
    </source>
</reference>
<dbReference type="EMBL" id="LHPF02000003">
    <property type="protein sequence ID" value="PSC75199.1"/>
    <property type="molecule type" value="Genomic_DNA"/>
</dbReference>
<dbReference type="NCBIfam" id="TIGR00756">
    <property type="entry name" value="PPR"/>
    <property type="match status" value="8"/>
</dbReference>
<evidence type="ECO:0000256" key="3">
    <source>
        <dbReference type="SAM" id="MobiDB-lite"/>
    </source>
</evidence>
<dbReference type="PROSITE" id="PS51375">
    <property type="entry name" value="PPR"/>
    <property type="match status" value="8"/>
</dbReference>
<evidence type="ECO:0000259" key="4">
    <source>
        <dbReference type="SMART" id="SM00463"/>
    </source>
</evidence>
<dbReference type="InterPro" id="IPR002885">
    <property type="entry name" value="PPR_rpt"/>
</dbReference>
<sequence length="1095" mass="114326">MFGGGGFGQAPEGPGRQRGHLPPTGATTPSGSGASHHPPQDAAPPSAAYYQLPNYQQWGLPAQFAQFALGGYPGVHQHHNGATYYAPPHAGRAVPGTAPNMPHDVPQGFGMPGGMPGMQLPMQLPPEAGVPRGWGGMQLAEQQDHARGAYPGSRAPRGGGGGSMHGRGGEPPGNRGGARGRGGVRGRRGRGYGGEPGPSAEDLVMRIKRLPADAPLDDSVVQGLRFLDSRGLALVIKDLGKSGLPQRAQQLFDLLRALGPGHELAPLLDEFTLTSMISNCVGQQDLKRALQLMEEMRERGIERNVHTFSALMNVCIKCGQYKLALDVYRDMRAVGCPANVVTFNTLIDVYGKSGQWEEALEVLSQMKCEGVAPVTRTYNTLMIACNTSNQWQEALRVYDELVTHGHQPNTTTYNALISAHSKGGDLAKVLQVFKEMVQKGCERSVITYSSLISACEKAGEWKLALQLFEEMRQEGCSPNVISYNSLITACAQGAQWEKAAEVFEQMQRQGCRPDVVTYTALIQANERGGQWRRALAAFEEMRSRPCAPDSIVYNAIIDVLWETGVGWAQRRAVALFQQASHEGLIRRHSHVCSDSIELTLHSTTAGVALLSLHCWLQELHERLTASSEPPPAKVCIIAGKGKSKEGGQSVIKEVVTALLRSLRAPFKESPDSTPLIGRLEASGTQVAEWLAADAPAVLGAVIPSAMPAGGAPPAADPAAQQREGGGEGGAMAAAAEADAAAAADAPGSAAPSPSAGPPPPPAVAAAAAAAAAAVAGLGRSGAAASGADGSQDAAGLEVELATEARVAEAFKTVKFFEDTHCLNLQVMSLGYLQQRSEVIPLASSLGAQLVLPDETVYDAVLLLDRVMSVPLKVADGLLGVALAACLLVAAEQSGLPEAPPPPLAAAAQITGVPADLLAQMRANVLAALQNDTASISALRCLKLYLERIGGDISLSAEKERSARSPFRLLHETLADGEFLNYRPSVVAAAVLSVERKSRGMAPYWPTALATLTGYGTQNTPELAAAVAGAQRLYDKLQVPAALWGFQLAAGSGSGSAAPQASQGSGSGGGTPLVGTPGASPATSGAASAAWRTPLP</sequence>
<feature type="repeat" description="PPR" evidence="2">
    <location>
        <begin position="269"/>
        <end position="303"/>
    </location>
</feature>
<feature type="compositionally biased region" description="Low complexity" evidence="3">
    <location>
        <begin position="709"/>
        <end position="722"/>
    </location>
</feature>
<evidence type="ECO:0000313" key="5">
    <source>
        <dbReference type="EMBL" id="PSC75199.1"/>
    </source>
</evidence>
<dbReference type="STRING" id="554055.A0A2P6VM88"/>
<dbReference type="Proteomes" id="UP000239649">
    <property type="component" value="Unassembled WGS sequence"/>
</dbReference>
<feature type="repeat" description="PPR" evidence="2">
    <location>
        <begin position="514"/>
        <end position="548"/>
    </location>
</feature>
<feature type="region of interest" description="Disordered" evidence="3">
    <location>
        <begin position="709"/>
        <end position="762"/>
    </location>
</feature>
<protein>
    <submittedName>
        <fullName evidence="5">Pentatricopeptide repeat-containing</fullName>
    </submittedName>
</protein>
<name>A0A2P6VM88_9CHLO</name>
<dbReference type="CDD" id="cd20529">
    <property type="entry name" value="CYCLIN_CCNJ-like_rpt2"/>
    <property type="match status" value="1"/>
</dbReference>
<feature type="repeat" description="PPR" evidence="2">
    <location>
        <begin position="479"/>
        <end position="513"/>
    </location>
</feature>
<comment type="caution">
    <text evidence="5">The sequence shown here is derived from an EMBL/GenBank/DDBJ whole genome shotgun (WGS) entry which is preliminary data.</text>
</comment>
<feature type="region of interest" description="Disordered" evidence="3">
    <location>
        <begin position="1054"/>
        <end position="1095"/>
    </location>
</feature>
<dbReference type="PANTHER" id="PTHR46862:SF5">
    <property type="entry name" value="OS02G0170000 PROTEIN"/>
    <property type="match status" value="1"/>
</dbReference>
<feature type="region of interest" description="Disordered" evidence="3">
    <location>
        <begin position="1"/>
        <end position="47"/>
    </location>
</feature>
<feature type="compositionally biased region" description="Gly residues" evidence="3">
    <location>
        <begin position="157"/>
        <end position="181"/>
    </location>
</feature>
<dbReference type="SMART" id="SM00463">
    <property type="entry name" value="SMR"/>
    <property type="match status" value="1"/>
</dbReference>
<dbReference type="InterPro" id="IPR036915">
    <property type="entry name" value="Cyclin-like_sf"/>
</dbReference>
<proteinExistence type="predicted"/>
<dbReference type="InterPro" id="IPR002625">
    <property type="entry name" value="Smr_dom"/>
</dbReference>
<dbReference type="SUPFAM" id="SSF160443">
    <property type="entry name" value="SMR domain-like"/>
    <property type="match status" value="1"/>
</dbReference>
<feature type="repeat" description="PPR" evidence="2">
    <location>
        <begin position="409"/>
        <end position="443"/>
    </location>
</feature>
<dbReference type="Gene3D" id="1.10.472.10">
    <property type="entry name" value="Cyclin-like"/>
    <property type="match status" value="1"/>
</dbReference>
<dbReference type="PANTHER" id="PTHR46862">
    <property type="entry name" value="OS07G0661900 PROTEIN"/>
    <property type="match status" value="1"/>
</dbReference>
<dbReference type="Pfam" id="PF13812">
    <property type="entry name" value="PPR_3"/>
    <property type="match status" value="1"/>
</dbReference>
<feature type="compositionally biased region" description="Low complexity" evidence="3">
    <location>
        <begin position="1072"/>
        <end position="1089"/>
    </location>
</feature>
<evidence type="ECO:0000256" key="2">
    <source>
        <dbReference type="PROSITE-ProRule" id="PRU00708"/>
    </source>
</evidence>
<feature type="region of interest" description="Disordered" evidence="3">
    <location>
        <begin position="146"/>
        <end position="199"/>
    </location>
</feature>
<feature type="repeat" description="PPR" evidence="2">
    <location>
        <begin position="339"/>
        <end position="373"/>
    </location>
</feature>
<organism evidence="5 6">
    <name type="scientific">Micractinium conductrix</name>
    <dbReference type="NCBI Taxonomy" id="554055"/>
    <lineage>
        <taxon>Eukaryota</taxon>
        <taxon>Viridiplantae</taxon>
        <taxon>Chlorophyta</taxon>
        <taxon>core chlorophytes</taxon>
        <taxon>Trebouxiophyceae</taxon>
        <taxon>Chlorellales</taxon>
        <taxon>Chlorellaceae</taxon>
        <taxon>Chlorella clade</taxon>
        <taxon>Micractinium</taxon>
    </lineage>
</organism>
<feature type="compositionally biased region" description="Low complexity" evidence="3">
    <location>
        <begin position="730"/>
        <end position="753"/>
    </location>
</feature>
<dbReference type="InterPro" id="IPR033443">
    <property type="entry name" value="PROP1-like_PPR_dom"/>
</dbReference>
<dbReference type="Gene3D" id="1.25.40.10">
    <property type="entry name" value="Tetratricopeptide repeat domain"/>
    <property type="match status" value="3"/>
</dbReference>
<dbReference type="SUPFAM" id="SSF47954">
    <property type="entry name" value="Cyclin-like"/>
    <property type="match status" value="1"/>
</dbReference>
<dbReference type="Gene3D" id="3.30.1370.110">
    <property type="match status" value="1"/>
</dbReference>
<feature type="repeat" description="PPR" evidence="2">
    <location>
        <begin position="304"/>
        <end position="338"/>
    </location>
</feature>
<feature type="domain" description="Smr" evidence="4">
    <location>
        <begin position="595"/>
        <end position="690"/>
    </location>
</feature>
<feature type="repeat" description="PPR" evidence="2">
    <location>
        <begin position="444"/>
        <end position="478"/>
    </location>
</feature>
<dbReference type="InterPro" id="IPR004367">
    <property type="entry name" value="Cyclin_C-dom"/>
</dbReference>
<dbReference type="OrthoDB" id="424777at2759"/>